<keyword evidence="2" id="KW-1185">Reference proteome</keyword>
<gene>
    <name evidence="1" type="ORF">E2562_008608</name>
</gene>
<accession>A0A6G1C4A1</accession>
<sequence>MGDNGAQWTVASRAVEWAKWSQWRTRKKMTCLVQGDSSLVLLWLARVLTGIEIDARVPGGLGEFSPWT</sequence>
<comment type="caution">
    <text evidence="1">The sequence shown here is derived from an EMBL/GenBank/DDBJ whole genome shotgun (WGS) entry which is preliminary data.</text>
</comment>
<proteinExistence type="predicted"/>
<reference evidence="1 2" key="1">
    <citation type="submission" date="2019-11" db="EMBL/GenBank/DDBJ databases">
        <title>Whole genome sequence of Oryza granulata.</title>
        <authorList>
            <person name="Li W."/>
        </authorList>
    </citation>
    <scope>NUCLEOTIDE SEQUENCE [LARGE SCALE GENOMIC DNA]</scope>
    <source>
        <strain evidence="2">cv. Menghai</strain>
        <tissue evidence="1">Leaf</tissue>
    </source>
</reference>
<evidence type="ECO:0000313" key="2">
    <source>
        <dbReference type="Proteomes" id="UP000479710"/>
    </source>
</evidence>
<dbReference type="EMBL" id="SPHZ02000010">
    <property type="protein sequence ID" value="KAF0895298.1"/>
    <property type="molecule type" value="Genomic_DNA"/>
</dbReference>
<name>A0A6G1C4A1_9ORYZ</name>
<dbReference type="AlphaFoldDB" id="A0A6G1C4A1"/>
<dbReference type="Proteomes" id="UP000479710">
    <property type="component" value="Unassembled WGS sequence"/>
</dbReference>
<organism evidence="1 2">
    <name type="scientific">Oryza meyeriana var. granulata</name>
    <dbReference type="NCBI Taxonomy" id="110450"/>
    <lineage>
        <taxon>Eukaryota</taxon>
        <taxon>Viridiplantae</taxon>
        <taxon>Streptophyta</taxon>
        <taxon>Embryophyta</taxon>
        <taxon>Tracheophyta</taxon>
        <taxon>Spermatophyta</taxon>
        <taxon>Magnoliopsida</taxon>
        <taxon>Liliopsida</taxon>
        <taxon>Poales</taxon>
        <taxon>Poaceae</taxon>
        <taxon>BOP clade</taxon>
        <taxon>Oryzoideae</taxon>
        <taxon>Oryzeae</taxon>
        <taxon>Oryzinae</taxon>
        <taxon>Oryza</taxon>
        <taxon>Oryza meyeriana</taxon>
    </lineage>
</organism>
<protein>
    <submittedName>
        <fullName evidence="1">Uncharacterized protein</fullName>
    </submittedName>
</protein>
<evidence type="ECO:0000313" key="1">
    <source>
        <dbReference type="EMBL" id="KAF0895298.1"/>
    </source>
</evidence>